<evidence type="ECO:0000313" key="2">
    <source>
        <dbReference type="Proteomes" id="UP001498469"/>
    </source>
</evidence>
<organism evidence="1 2">
    <name type="scientific">Clostridium frigoriphilum</name>
    <dbReference type="NCBI Taxonomy" id="443253"/>
    <lineage>
        <taxon>Bacteria</taxon>
        <taxon>Bacillati</taxon>
        <taxon>Bacillota</taxon>
        <taxon>Clostridia</taxon>
        <taxon>Eubacteriales</taxon>
        <taxon>Clostridiaceae</taxon>
        <taxon>Clostridium</taxon>
    </lineage>
</organism>
<sequence length="138" mass="16034">MADIYVCTENRDQVYQFPTLPDKFPDLESNSLNEEFQTFNNGVFNLLNGTGLISFDMGFMLAMQQYVFCKCDYMNTPNIINLMDSAKTDKFPIRLIFKGNDNADYINILVSVEKLTWGFNHEMDVDFNASFKEYRALK</sequence>
<protein>
    <recommendedName>
        <fullName evidence="3">Phage tail tube protein</fullName>
    </recommendedName>
</protein>
<dbReference type="RefSeq" id="WP_216247928.1">
    <property type="nucleotide sequence ID" value="NZ_JAZHFS010000033.1"/>
</dbReference>
<name>A0ABU7UU35_9CLOT</name>
<evidence type="ECO:0000313" key="1">
    <source>
        <dbReference type="EMBL" id="MEF2114926.1"/>
    </source>
</evidence>
<dbReference type="EMBL" id="JAZHFS010000033">
    <property type="protein sequence ID" value="MEF2114926.1"/>
    <property type="molecule type" value="Genomic_DNA"/>
</dbReference>
<evidence type="ECO:0008006" key="3">
    <source>
        <dbReference type="Google" id="ProtNLM"/>
    </source>
</evidence>
<proteinExistence type="predicted"/>
<keyword evidence="2" id="KW-1185">Reference proteome</keyword>
<dbReference type="Proteomes" id="UP001498469">
    <property type="component" value="Unassembled WGS sequence"/>
</dbReference>
<comment type="caution">
    <text evidence="1">The sequence shown here is derived from an EMBL/GenBank/DDBJ whole genome shotgun (WGS) entry which is preliminary data.</text>
</comment>
<gene>
    <name evidence="1" type="ORF">SJI18_21795</name>
</gene>
<reference evidence="1 2" key="1">
    <citation type="submission" date="2023-11" db="EMBL/GenBank/DDBJ databases">
        <title>Draft genome sequence of a psychrophilic Clostridium strain from permafrost water brine.</title>
        <authorList>
            <person name="Shcherbakova V.A."/>
            <person name="Trubitsyn V.E."/>
            <person name="Zakharyuk A.G."/>
        </authorList>
    </citation>
    <scope>NUCLEOTIDE SEQUENCE [LARGE SCALE GENOMIC DNA]</scope>
    <source>
        <strain evidence="1 2">14F</strain>
    </source>
</reference>
<accession>A0ABU7UU35</accession>